<dbReference type="Pfam" id="PF14111">
    <property type="entry name" value="DUF4283"/>
    <property type="match status" value="1"/>
</dbReference>
<evidence type="ECO:0000259" key="1">
    <source>
        <dbReference type="Pfam" id="PF13456"/>
    </source>
</evidence>
<dbReference type="CDD" id="cd06222">
    <property type="entry name" value="RNase_H_like"/>
    <property type="match status" value="1"/>
</dbReference>
<keyword evidence="4" id="KW-1185">Reference proteome</keyword>
<dbReference type="InterPro" id="IPR036397">
    <property type="entry name" value="RNaseH_sf"/>
</dbReference>
<dbReference type="GO" id="GO:0003676">
    <property type="term" value="F:nucleic acid binding"/>
    <property type="evidence" value="ECO:0007669"/>
    <property type="project" value="InterPro"/>
</dbReference>
<dbReference type="InterPro" id="IPR012337">
    <property type="entry name" value="RNaseH-like_sf"/>
</dbReference>
<protein>
    <recommendedName>
        <fullName evidence="5">RNase H type-1 domain-containing protein</fullName>
    </recommendedName>
</protein>
<dbReference type="SUPFAM" id="SSF53098">
    <property type="entry name" value="Ribonuclease H-like"/>
    <property type="match status" value="1"/>
</dbReference>
<dbReference type="Pfam" id="PF13456">
    <property type="entry name" value="RVT_3"/>
    <property type="match status" value="1"/>
</dbReference>
<dbReference type="InterPro" id="IPR044730">
    <property type="entry name" value="RNase_H-like_dom_plant"/>
</dbReference>
<evidence type="ECO:0008006" key="5">
    <source>
        <dbReference type="Google" id="ProtNLM"/>
    </source>
</evidence>
<gene>
    <name evidence="3" type="ORF">CXB51_012640</name>
</gene>
<evidence type="ECO:0000259" key="2">
    <source>
        <dbReference type="Pfam" id="PF14111"/>
    </source>
</evidence>
<feature type="domain" description="RNase H type-1" evidence="1">
    <location>
        <begin position="35"/>
        <end position="153"/>
    </location>
</feature>
<evidence type="ECO:0000313" key="3">
    <source>
        <dbReference type="EMBL" id="KAG8493011.1"/>
    </source>
</evidence>
<accession>A0A8J6D2X0</accession>
<organism evidence="3 4">
    <name type="scientific">Gossypium anomalum</name>
    <dbReference type="NCBI Taxonomy" id="47600"/>
    <lineage>
        <taxon>Eukaryota</taxon>
        <taxon>Viridiplantae</taxon>
        <taxon>Streptophyta</taxon>
        <taxon>Embryophyta</taxon>
        <taxon>Tracheophyta</taxon>
        <taxon>Spermatophyta</taxon>
        <taxon>Magnoliopsida</taxon>
        <taxon>eudicotyledons</taxon>
        <taxon>Gunneridae</taxon>
        <taxon>Pentapetalae</taxon>
        <taxon>rosids</taxon>
        <taxon>malvids</taxon>
        <taxon>Malvales</taxon>
        <taxon>Malvaceae</taxon>
        <taxon>Malvoideae</taxon>
        <taxon>Gossypium</taxon>
    </lineage>
</organism>
<name>A0A8J6D2X0_9ROSI</name>
<dbReference type="InterPro" id="IPR002156">
    <property type="entry name" value="RNaseH_domain"/>
</dbReference>
<dbReference type="Gene3D" id="3.30.420.10">
    <property type="entry name" value="Ribonuclease H-like superfamily/Ribonuclease H"/>
    <property type="match status" value="1"/>
</dbReference>
<comment type="caution">
    <text evidence="3">The sequence shown here is derived from an EMBL/GenBank/DDBJ whole genome shotgun (WGS) entry which is preliminary data.</text>
</comment>
<dbReference type="PANTHER" id="PTHR47723">
    <property type="entry name" value="OS05G0353850 PROTEIN"/>
    <property type="match status" value="1"/>
</dbReference>
<sequence length="424" mass="48260">MLKEYEEVWALTLLAIGRHRIDFVPDSLDDWVFLNTDGSVNYENMFAAAGGLLRDQKGAWIVGYTRYLGICEVIVSELWGILHGLQIALDRGFRKVTIRTDNLEVVNLIQEGVCKGSNSSLIMRILMLLKQLNHWNLQNIPREENGLVDKIVNLRRDRMASKQPMIFIGRVMKKIRRREEEPSYEGGGSKSVGVGTSKSFSFRDAILNLRSLNNPVEVDWGVDDLELREDDVRKDIADGVPFIEFSNRIDTLIEESMSTTVVVKLLGSRIGYNALWNKLCALWKPMIRFQLMDIDNYYYLAKFESKLDYNNALSNGPWVVFGHYLTVQPCPIGFVKTIAPLICTRDRDRIRGITGHMYEALPDTYTVIHSKQAEHKPVSLTRPRHACVIACVQQPGHSVYDVIMHLGAHGEDTRPYARPCPPHG</sequence>
<dbReference type="PANTHER" id="PTHR47723:SF19">
    <property type="entry name" value="POLYNUCLEOTIDYL TRANSFERASE, RIBONUCLEASE H-LIKE SUPERFAMILY PROTEIN"/>
    <property type="match status" value="1"/>
</dbReference>
<proteinExistence type="predicted"/>
<dbReference type="AlphaFoldDB" id="A0A8J6D2X0"/>
<dbReference type="EMBL" id="JAHUZN010000005">
    <property type="protein sequence ID" value="KAG8493011.1"/>
    <property type="molecule type" value="Genomic_DNA"/>
</dbReference>
<evidence type="ECO:0000313" key="4">
    <source>
        <dbReference type="Proteomes" id="UP000701853"/>
    </source>
</evidence>
<dbReference type="InterPro" id="IPR025558">
    <property type="entry name" value="DUF4283"/>
</dbReference>
<dbReference type="GO" id="GO:0004523">
    <property type="term" value="F:RNA-DNA hybrid ribonuclease activity"/>
    <property type="evidence" value="ECO:0007669"/>
    <property type="project" value="InterPro"/>
</dbReference>
<dbReference type="Proteomes" id="UP000701853">
    <property type="component" value="Chromosome 5"/>
</dbReference>
<reference evidence="3 4" key="1">
    <citation type="journal article" date="2021" name="bioRxiv">
        <title>The Gossypium anomalum genome as a resource for cotton improvement and evolutionary analysis of hybrid incompatibility.</title>
        <authorList>
            <person name="Grover C.E."/>
            <person name="Yuan D."/>
            <person name="Arick M.A."/>
            <person name="Miller E.R."/>
            <person name="Hu G."/>
            <person name="Peterson D.G."/>
            <person name="Wendel J.F."/>
            <person name="Udall J.A."/>
        </authorList>
    </citation>
    <scope>NUCLEOTIDE SEQUENCE [LARGE SCALE GENOMIC DNA]</scope>
    <source>
        <strain evidence="3">JFW-Udall</strain>
        <tissue evidence="3">Leaf</tissue>
    </source>
</reference>
<dbReference type="InterPro" id="IPR053151">
    <property type="entry name" value="RNase_H-like"/>
</dbReference>
<dbReference type="OrthoDB" id="651601at2759"/>
<feature type="domain" description="DUF4283" evidence="2">
    <location>
        <begin position="254"/>
        <end position="329"/>
    </location>
</feature>